<dbReference type="GO" id="GO:0008270">
    <property type="term" value="F:zinc ion binding"/>
    <property type="evidence" value="ECO:0007669"/>
    <property type="project" value="UniProtKB-UniRule"/>
</dbReference>
<dbReference type="InterPro" id="IPR014782">
    <property type="entry name" value="Peptidase_M1_dom"/>
</dbReference>
<keyword evidence="12" id="KW-0325">Glycoprotein</keyword>
<organism evidence="21 22">
    <name type="scientific">Pomacea canaliculata</name>
    <name type="common">Golden apple snail</name>
    <dbReference type="NCBI Taxonomy" id="400727"/>
    <lineage>
        <taxon>Eukaryota</taxon>
        <taxon>Metazoa</taxon>
        <taxon>Spiralia</taxon>
        <taxon>Lophotrochozoa</taxon>
        <taxon>Mollusca</taxon>
        <taxon>Gastropoda</taxon>
        <taxon>Caenogastropoda</taxon>
        <taxon>Architaenioglossa</taxon>
        <taxon>Ampullarioidea</taxon>
        <taxon>Ampullariidae</taxon>
        <taxon>Pomacea</taxon>
    </lineage>
</organism>
<feature type="binding site" evidence="14">
    <location>
        <position position="397"/>
    </location>
    <ligand>
        <name>Zn(2+)</name>
        <dbReference type="ChEBI" id="CHEBI:29105"/>
        <note>catalytic</note>
    </ligand>
</feature>
<dbReference type="SUPFAM" id="SSF55486">
    <property type="entry name" value="Metalloproteases ('zincins'), catalytic domain"/>
    <property type="match status" value="1"/>
</dbReference>
<keyword evidence="8" id="KW-0735">Signal-anchor</keyword>
<feature type="domain" description="ERAP1-like C-terminal" evidence="19">
    <location>
        <begin position="619"/>
        <end position="838"/>
    </location>
</feature>
<dbReference type="Proteomes" id="UP000245119">
    <property type="component" value="Linkage Group LG2"/>
</dbReference>
<evidence type="ECO:0000256" key="7">
    <source>
        <dbReference type="ARBA" id="ARBA00022833"/>
    </source>
</evidence>
<keyword evidence="4 16" id="KW-0812">Transmembrane</keyword>
<evidence type="ECO:0000256" key="3">
    <source>
        <dbReference type="ARBA" id="ARBA00022670"/>
    </source>
</evidence>
<keyword evidence="22" id="KW-1185">Reference proteome</keyword>
<dbReference type="InterPro" id="IPR027268">
    <property type="entry name" value="Peptidase_M4/M1_CTD_sf"/>
</dbReference>
<dbReference type="EC" id="3.4.11.-" evidence="16"/>
<dbReference type="Gene3D" id="1.25.50.20">
    <property type="match status" value="2"/>
</dbReference>
<dbReference type="GO" id="GO:0006508">
    <property type="term" value="P:proteolysis"/>
    <property type="evidence" value="ECO:0007669"/>
    <property type="project" value="UniProtKB-KW"/>
</dbReference>
<evidence type="ECO:0000313" key="22">
    <source>
        <dbReference type="Proteomes" id="UP000245119"/>
    </source>
</evidence>
<keyword evidence="3 16" id="KW-0645">Protease</keyword>
<dbReference type="CDD" id="cd09601">
    <property type="entry name" value="M1_APN-Q_like"/>
    <property type="match status" value="1"/>
</dbReference>
<feature type="binding site" evidence="14">
    <location>
        <position position="393"/>
    </location>
    <ligand>
        <name>Zn(2+)</name>
        <dbReference type="ChEBI" id="CHEBI:29105"/>
        <note>catalytic</note>
    </ligand>
</feature>
<evidence type="ECO:0000256" key="8">
    <source>
        <dbReference type="ARBA" id="ARBA00022968"/>
    </source>
</evidence>
<sequence>MSRQDGFPDVTLAEQRPLNPPNANSNFSSNSKDTVVILQRREHLGYFLSRTRTYLLGLCAVLILAVSILLTAFLVRESCKCHEGHGLQNKGNFEPHSKNPSMNRTSSVFLDPSKFPWSGLRLPRSILPAHYDLILKVNLNTSEFSGSCNITAHVNTSTRYIVFHRSDLAINESQVKVRSDYHHPWHIVKQYNVTENQFHVLELNRTLPAGLKIYIEVAKFSGVIRDDLRGLYQSSYKTPDGQVKHLVSSQLQSTDARRVFPCFDEPDFKATFRISVIHQRGYEAFSNMPVKNSQILDVDWVRKDFELRVWARPDAYDQTKHALEFGVETYKFFTDYFGIPDTVPKADHVAVPDFSAGAMENWGLVIYRETALLYDKMVSSSSNKYMVTLIVAHEIAHTWFGNMATMRWWDDLWLNEGFASSLMYIAMDHVYPEWNVFAIQVVEDIFPVMVKDALITSHPVSTEIKDPEDIQQFFDIISYNKGMAILRMLKSFIGPNCFRKGLQMYVRRYKFKNAAMDELWQTFTEAVNGTFNVERIMGTWTRQMGYPLVMVKDEGNYYLLQQSRFLLHDNSSLHNDSETPYGYKWYIPFTYVTENSPANVKMTWLNMDSAKIPKDSGGWLLGNYEYTGFFRVLYEIPMWEKLADQLLRNHSIFPEASRAGLIGDAFAFSRANLLDYDVTLNLTRYLKNEMSYVPWRAFLDAMEFLRGMLAAQEAYVHLERYLRRLVEPVFDKVIASSQGSLSEQYVKRIILSIACDVGLEKAVTYAKTFFQEWMEFGNRPPPDLSLSVYSVGVREGGVKEWDFVWNKTQSTTVASEREMMMEALAQTQKSFLLWRFSEDAFMMREVIQEVTTYVNTDFQLRQLERLFHEKPLKTASKATGNALALIRANIDWMKRNYEKISYWLQHNVT</sequence>
<evidence type="ECO:0000256" key="17">
    <source>
        <dbReference type="SAM" id="MobiDB-lite"/>
    </source>
</evidence>
<dbReference type="AlphaFoldDB" id="A0A2T7PT05"/>
<dbReference type="OrthoDB" id="510539at2759"/>
<comment type="similarity">
    <text evidence="2 16">Belongs to the peptidase M1 family.</text>
</comment>
<accession>A0A2T7PT05</accession>
<evidence type="ECO:0000256" key="13">
    <source>
        <dbReference type="PIRSR" id="PIRSR634016-1"/>
    </source>
</evidence>
<evidence type="ECO:0000259" key="19">
    <source>
        <dbReference type="Pfam" id="PF11838"/>
    </source>
</evidence>
<dbReference type="Pfam" id="PF17900">
    <property type="entry name" value="Peptidase_M1_N"/>
    <property type="match status" value="1"/>
</dbReference>
<keyword evidence="10 16" id="KW-0482">Metalloprotease</keyword>
<evidence type="ECO:0000256" key="14">
    <source>
        <dbReference type="PIRSR" id="PIRSR634016-3"/>
    </source>
</evidence>
<dbReference type="InterPro" id="IPR034016">
    <property type="entry name" value="M1_APN-typ"/>
</dbReference>
<evidence type="ECO:0000256" key="12">
    <source>
        <dbReference type="ARBA" id="ARBA00023180"/>
    </source>
</evidence>
<dbReference type="InterPro" id="IPR001930">
    <property type="entry name" value="Peptidase_M1"/>
</dbReference>
<feature type="site" description="Transition state stabilizer" evidence="15">
    <location>
        <position position="479"/>
    </location>
</feature>
<dbReference type="GO" id="GO:0043171">
    <property type="term" value="P:peptide catabolic process"/>
    <property type="evidence" value="ECO:0007669"/>
    <property type="project" value="TreeGrafter"/>
</dbReference>
<dbReference type="Pfam" id="PF11838">
    <property type="entry name" value="ERAP1_C"/>
    <property type="match status" value="1"/>
</dbReference>
<gene>
    <name evidence="21" type="ORF">C0Q70_03541</name>
</gene>
<protein>
    <recommendedName>
        <fullName evidence="16">Aminopeptidase</fullName>
        <ecNumber evidence="16">3.4.11.-</ecNumber>
    </recommendedName>
</protein>
<keyword evidence="9 16" id="KW-1133">Transmembrane helix</keyword>
<keyword evidence="11 16" id="KW-0472">Membrane</keyword>
<proteinExistence type="inferred from homology"/>
<dbReference type="Gene3D" id="1.10.390.10">
    <property type="entry name" value="Neutral Protease Domain 2"/>
    <property type="match status" value="1"/>
</dbReference>
<evidence type="ECO:0000313" key="21">
    <source>
        <dbReference type="EMBL" id="PVD36556.1"/>
    </source>
</evidence>
<dbReference type="PANTHER" id="PTHR11533:SF294">
    <property type="entry name" value="THYROTROPIN-RELEASING HORMONE-DEGRADING ECTOENZYME"/>
    <property type="match status" value="1"/>
</dbReference>
<dbReference type="EMBL" id="PZQS01000002">
    <property type="protein sequence ID" value="PVD36556.1"/>
    <property type="molecule type" value="Genomic_DNA"/>
</dbReference>
<evidence type="ECO:0000256" key="9">
    <source>
        <dbReference type="ARBA" id="ARBA00022989"/>
    </source>
</evidence>
<keyword evidence="6 16" id="KW-0378">Hydrolase</keyword>
<dbReference type="GO" id="GO:0016020">
    <property type="term" value="C:membrane"/>
    <property type="evidence" value="ECO:0007669"/>
    <property type="project" value="UniProtKB-SubCell"/>
</dbReference>
<evidence type="ECO:0000256" key="16">
    <source>
        <dbReference type="RuleBase" id="RU364040"/>
    </source>
</evidence>
<name>A0A2T7PT05_POMCA</name>
<dbReference type="Pfam" id="PF01433">
    <property type="entry name" value="Peptidase_M1"/>
    <property type="match status" value="1"/>
</dbReference>
<dbReference type="InterPro" id="IPR024571">
    <property type="entry name" value="ERAP1-like_C_dom"/>
</dbReference>
<reference evidence="21 22" key="1">
    <citation type="submission" date="2018-04" db="EMBL/GenBank/DDBJ databases">
        <title>The genome of golden apple snail Pomacea canaliculata provides insight into stress tolerance and invasive adaptation.</title>
        <authorList>
            <person name="Liu C."/>
            <person name="Liu B."/>
            <person name="Ren Y."/>
            <person name="Zhang Y."/>
            <person name="Wang H."/>
            <person name="Li S."/>
            <person name="Jiang F."/>
            <person name="Yin L."/>
            <person name="Zhang G."/>
            <person name="Qian W."/>
            <person name="Fan W."/>
        </authorList>
    </citation>
    <scope>NUCLEOTIDE SEQUENCE [LARGE SCALE GENOMIC DNA]</scope>
    <source>
        <strain evidence="21">SZHN2017</strain>
        <tissue evidence="21">Muscle</tissue>
    </source>
</reference>
<evidence type="ECO:0000256" key="11">
    <source>
        <dbReference type="ARBA" id="ARBA00023136"/>
    </source>
</evidence>
<keyword evidence="5 14" id="KW-0479">Metal-binding</keyword>
<dbReference type="GO" id="GO:0005615">
    <property type="term" value="C:extracellular space"/>
    <property type="evidence" value="ECO:0007669"/>
    <property type="project" value="TreeGrafter"/>
</dbReference>
<comment type="cofactor">
    <cofactor evidence="14 16">
        <name>Zn(2+)</name>
        <dbReference type="ChEBI" id="CHEBI:29105"/>
    </cofactor>
    <text evidence="14 16">Binds 1 zinc ion per subunit.</text>
</comment>
<comment type="subcellular location">
    <subcellularLocation>
        <location evidence="1">Membrane</location>
        <topology evidence="1">Single-pass type II membrane protein</topology>
    </subcellularLocation>
</comment>
<keyword evidence="7 14" id="KW-0862">Zinc</keyword>
<evidence type="ECO:0000256" key="10">
    <source>
        <dbReference type="ARBA" id="ARBA00023049"/>
    </source>
</evidence>
<evidence type="ECO:0000256" key="15">
    <source>
        <dbReference type="PIRSR" id="PIRSR634016-4"/>
    </source>
</evidence>
<feature type="active site" description="Proton acceptor" evidence="13">
    <location>
        <position position="394"/>
    </location>
</feature>
<dbReference type="Gene3D" id="2.60.40.1730">
    <property type="entry name" value="tricorn interacting facor f3 domain"/>
    <property type="match status" value="1"/>
</dbReference>
<evidence type="ECO:0000256" key="2">
    <source>
        <dbReference type="ARBA" id="ARBA00010136"/>
    </source>
</evidence>
<dbReference type="SUPFAM" id="SSF63737">
    <property type="entry name" value="Leukotriene A4 hydrolase N-terminal domain"/>
    <property type="match status" value="1"/>
</dbReference>
<evidence type="ECO:0000259" key="20">
    <source>
        <dbReference type="Pfam" id="PF17900"/>
    </source>
</evidence>
<dbReference type="FunFam" id="2.60.40.1910:FF:000006">
    <property type="entry name" value="Aminopeptidase"/>
    <property type="match status" value="1"/>
</dbReference>
<evidence type="ECO:0000256" key="5">
    <source>
        <dbReference type="ARBA" id="ARBA00022723"/>
    </source>
</evidence>
<dbReference type="PRINTS" id="PR00756">
    <property type="entry name" value="ALADIPTASE"/>
</dbReference>
<feature type="domain" description="Peptidase M1 membrane alanine aminopeptidase" evidence="18">
    <location>
        <begin position="322"/>
        <end position="540"/>
    </location>
</feature>
<evidence type="ECO:0000259" key="18">
    <source>
        <dbReference type="Pfam" id="PF01433"/>
    </source>
</evidence>
<dbReference type="InterPro" id="IPR042097">
    <property type="entry name" value="Aminopeptidase_N-like_N_sf"/>
</dbReference>
<dbReference type="InterPro" id="IPR050344">
    <property type="entry name" value="Peptidase_M1_aminopeptidases"/>
</dbReference>
<evidence type="ECO:0000256" key="1">
    <source>
        <dbReference type="ARBA" id="ARBA00004606"/>
    </source>
</evidence>
<evidence type="ECO:0000256" key="6">
    <source>
        <dbReference type="ARBA" id="ARBA00022801"/>
    </source>
</evidence>
<feature type="transmembrane region" description="Helical" evidence="16">
    <location>
        <begin position="54"/>
        <end position="75"/>
    </location>
</feature>
<dbReference type="GO" id="GO:0042277">
    <property type="term" value="F:peptide binding"/>
    <property type="evidence" value="ECO:0007669"/>
    <property type="project" value="TreeGrafter"/>
</dbReference>
<feature type="binding site" evidence="14">
    <location>
        <position position="416"/>
    </location>
    <ligand>
        <name>Zn(2+)</name>
        <dbReference type="ChEBI" id="CHEBI:29105"/>
        <note>catalytic</note>
    </ligand>
</feature>
<dbReference type="GO" id="GO:0070006">
    <property type="term" value="F:metalloaminopeptidase activity"/>
    <property type="evidence" value="ECO:0007669"/>
    <property type="project" value="TreeGrafter"/>
</dbReference>
<evidence type="ECO:0000256" key="4">
    <source>
        <dbReference type="ARBA" id="ARBA00022692"/>
    </source>
</evidence>
<dbReference type="Gene3D" id="2.60.40.1910">
    <property type="match status" value="1"/>
</dbReference>
<dbReference type="GO" id="GO:0005737">
    <property type="term" value="C:cytoplasm"/>
    <property type="evidence" value="ECO:0007669"/>
    <property type="project" value="TreeGrafter"/>
</dbReference>
<dbReference type="FunFam" id="2.60.40.1730:FF:000001">
    <property type="entry name" value="Leucyl-cystinyl aminopeptidase"/>
    <property type="match status" value="1"/>
</dbReference>
<feature type="domain" description="Aminopeptidase N-like N-terminal" evidence="20">
    <location>
        <begin position="128"/>
        <end position="306"/>
    </location>
</feature>
<dbReference type="InterPro" id="IPR045357">
    <property type="entry name" value="Aminopeptidase_N-like_N"/>
</dbReference>
<dbReference type="PANTHER" id="PTHR11533">
    <property type="entry name" value="PROTEASE M1 ZINC METALLOPROTEASE"/>
    <property type="match status" value="1"/>
</dbReference>
<dbReference type="FunFam" id="1.10.390.10:FF:000016">
    <property type="entry name" value="Glutamyl aminopeptidase"/>
    <property type="match status" value="1"/>
</dbReference>
<comment type="caution">
    <text evidence="21">The sequence shown here is derived from an EMBL/GenBank/DDBJ whole genome shotgun (WGS) entry which is preliminary data.</text>
</comment>
<feature type="region of interest" description="Disordered" evidence="17">
    <location>
        <begin position="1"/>
        <end position="27"/>
    </location>
</feature>
<keyword evidence="16" id="KW-0031">Aminopeptidase</keyword>